<comment type="caution">
    <text evidence="3">The sequence shown here is derived from an EMBL/GenBank/DDBJ whole genome shotgun (WGS) entry which is preliminary data.</text>
</comment>
<protein>
    <submittedName>
        <fullName evidence="3">Uncharacterized protein</fullName>
    </submittedName>
</protein>
<feature type="chain" id="PRO_5030704383" evidence="2">
    <location>
        <begin position="27"/>
        <end position="105"/>
    </location>
</feature>
<reference evidence="3 4" key="1">
    <citation type="submission" date="2020-05" db="EMBL/GenBank/DDBJ databases">
        <title>Genome Sequencing of Type Strains.</title>
        <authorList>
            <person name="Lemaire J.F."/>
            <person name="Inderbitzin P."/>
            <person name="Gregorio O.A."/>
            <person name="Collins S.B."/>
            <person name="Wespe N."/>
            <person name="Knight-Connoni V."/>
        </authorList>
    </citation>
    <scope>NUCLEOTIDE SEQUENCE [LARGE SCALE GENOMIC DNA]</scope>
    <source>
        <strain evidence="3 4">DSM 100049</strain>
    </source>
</reference>
<feature type="compositionally biased region" description="Pro residues" evidence="1">
    <location>
        <begin position="62"/>
        <end position="91"/>
    </location>
</feature>
<keyword evidence="4" id="KW-1185">Reference proteome</keyword>
<evidence type="ECO:0000256" key="2">
    <source>
        <dbReference type="SAM" id="SignalP"/>
    </source>
</evidence>
<feature type="signal peptide" evidence="2">
    <location>
        <begin position="1"/>
        <end position="26"/>
    </location>
</feature>
<evidence type="ECO:0000313" key="4">
    <source>
        <dbReference type="Proteomes" id="UP000536441"/>
    </source>
</evidence>
<proteinExistence type="predicted"/>
<gene>
    <name evidence="3" type="ORF">HP438_05300</name>
</gene>
<dbReference type="Proteomes" id="UP000536441">
    <property type="component" value="Unassembled WGS sequence"/>
</dbReference>
<organism evidence="3 4">
    <name type="scientific">Sphingomonas zeae</name>
    <dbReference type="NCBI Taxonomy" id="1646122"/>
    <lineage>
        <taxon>Bacteria</taxon>
        <taxon>Pseudomonadati</taxon>
        <taxon>Pseudomonadota</taxon>
        <taxon>Alphaproteobacteria</taxon>
        <taxon>Sphingomonadales</taxon>
        <taxon>Sphingomonadaceae</taxon>
        <taxon>Sphingomonas</taxon>
    </lineage>
</organism>
<name>A0A7Y6EGU0_9SPHN</name>
<evidence type="ECO:0000313" key="3">
    <source>
        <dbReference type="EMBL" id="NUU46387.1"/>
    </source>
</evidence>
<dbReference type="RefSeq" id="WP_004212769.1">
    <property type="nucleotide sequence ID" value="NZ_CBCRYR010000004.1"/>
</dbReference>
<feature type="compositionally biased region" description="Polar residues" evidence="1">
    <location>
        <begin position="96"/>
        <end position="105"/>
    </location>
</feature>
<dbReference type="AlphaFoldDB" id="A0A7Y6EGU0"/>
<dbReference type="EMBL" id="JABMCH010000057">
    <property type="protein sequence ID" value="NUU46387.1"/>
    <property type="molecule type" value="Genomic_DNA"/>
</dbReference>
<sequence length="105" mass="10495">MSKPLTTRILQGVALLAAVAPMATHGASGPKKLPICNGRHLRDANVYGSVLPGSPVPAVVAPPAPPPVPQVKPPAGGSPPPPVPASAPPPDKISSRDQTTTYGSC</sequence>
<accession>A0A7Y6EGU0</accession>
<feature type="region of interest" description="Disordered" evidence="1">
    <location>
        <begin position="62"/>
        <end position="105"/>
    </location>
</feature>
<evidence type="ECO:0000256" key="1">
    <source>
        <dbReference type="SAM" id="MobiDB-lite"/>
    </source>
</evidence>
<keyword evidence="2" id="KW-0732">Signal</keyword>